<comment type="caution">
    <text evidence="2">The sequence shown here is derived from an EMBL/GenBank/DDBJ whole genome shotgun (WGS) entry which is preliminary data.</text>
</comment>
<keyword evidence="3" id="KW-1185">Reference proteome</keyword>
<dbReference type="Proteomes" id="UP001595851">
    <property type="component" value="Unassembled WGS sequence"/>
</dbReference>
<protein>
    <submittedName>
        <fullName evidence="2">Uncharacterized protein</fullName>
    </submittedName>
</protein>
<proteinExistence type="predicted"/>
<evidence type="ECO:0000256" key="1">
    <source>
        <dbReference type="SAM" id="MobiDB-lite"/>
    </source>
</evidence>
<gene>
    <name evidence="2" type="ORF">ACFOY2_45480</name>
</gene>
<dbReference type="RefSeq" id="WP_379534376.1">
    <property type="nucleotide sequence ID" value="NZ_JBHSBI010000035.1"/>
</dbReference>
<evidence type="ECO:0000313" key="3">
    <source>
        <dbReference type="Proteomes" id="UP001595851"/>
    </source>
</evidence>
<organism evidence="2 3">
    <name type="scientific">Nonomuraea purpurea</name>
    <dbReference type="NCBI Taxonomy" id="1849276"/>
    <lineage>
        <taxon>Bacteria</taxon>
        <taxon>Bacillati</taxon>
        <taxon>Actinomycetota</taxon>
        <taxon>Actinomycetes</taxon>
        <taxon>Streptosporangiales</taxon>
        <taxon>Streptosporangiaceae</taxon>
        <taxon>Nonomuraea</taxon>
    </lineage>
</organism>
<feature type="region of interest" description="Disordered" evidence="1">
    <location>
        <begin position="1"/>
        <end position="53"/>
    </location>
</feature>
<feature type="compositionally biased region" description="Acidic residues" evidence="1">
    <location>
        <begin position="1"/>
        <end position="10"/>
    </location>
</feature>
<accession>A0ABV8GPB8</accession>
<sequence length="53" mass="5778">MADEAEQQVDADERPEAGHRAVVRGEMAGGRNQDGSGDPGHDDHGQLRRVQRL</sequence>
<evidence type="ECO:0000313" key="2">
    <source>
        <dbReference type="EMBL" id="MFC4014542.1"/>
    </source>
</evidence>
<name>A0ABV8GPB8_9ACTN</name>
<reference evidence="3" key="1">
    <citation type="journal article" date="2019" name="Int. J. Syst. Evol. Microbiol.">
        <title>The Global Catalogue of Microorganisms (GCM) 10K type strain sequencing project: providing services to taxonomists for standard genome sequencing and annotation.</title>
        <authorList>
            <consortium name="The Broad Institute Genomics Platform"/>
            <consortium name="The Broad Institute Genome Sequencing Center for Infectious Disease"/>
            <person name="Wu L."/>
            <person name="Ma J."/>
        </authorList>
    </citation>
    <scope>NUCLEOTIDE SEQUENCE [LARGE SCALE GENOMIC DNA]</scope>
    <source>
        <strain evidence="3">TBRC 1276</strain>
    </source>
</reference>
<dbReference type="EMBL" id="JBHSBI010000035">
    <property type="protein sequence ID" value="MFC4014542.1"/>
    <property type="molecule type" value="Genomic_DNA"/>
</dbReference>